<evidence type="ECO:0000313" key="2">
    <source>
        <dbReference type="EMBL" id="KAJ8889799.1"/>
    </source>
</evidence>
<dbReference type="EMBL" id="JARBHB010000003">
    <property type="protein sequence ID" value="KAJ8889799.1"/>
    <property type="molecule type" value="Genomic_DNA"/>
</dbReference>
<evidence type="ECO:0000256" key="1">
    <source>
        <dbReference type="SAM" id="MobiDB-lite"/>
    </source>
</evidence>
<organism evidence="2 3">
    <name type="scientific">Dryococelus australis</name>
    <dbReference type="NCBI Taxonomy" id="614101"/>
    <lineage>
        <taxon>Eukaryota</taxon>
        <taxon>Metazoa</taxon>
        <taxon>Ecdysozoa</taxon>
        <taxon>Arthropoda</taxon>
        <taxon>Hexapoda</taxon>
        <taxon>Insecta</taxon>
        <taxon>Pterygota</taxon>
        <taxon>Neoptera</taxon>
        <taxon>Polyneoptera</taxon>
        <taxon>Phasmatodea</taxon>
        <taxon>Verophasmatodea</taxon>
        <taxon>Anareolatae</taxon>
        <taxon>Phasmatidae</taxon>
        <taxon>Eurycanthinae</taxon>
        <taxon>Dryococelus</taxon>
    </lineage>
</organism>
<gene>
    <name evidence="2" type="ORF">PR048_009303</name>
</gene>
<sequence>MVNNKGPSTLSCGTPDVTSPSSDIASPTFTLCLHPLRKSPIHSTTLLSGISTSTFLINVPWGTLSIAFSKSMKQASTCFPSSTTCTRSSNNPANILAIWLLEAVAGVSGCRAPSAMLKVTGKSRCSRTLGYGSPAVFCGISNKDLRVIVGGLADSVGLLAALQSEHGRGLYHTYAPSALTHVVHIWVAGKYVVFSDVRAARTSLGFFRPLGIFNGVAPPFVAGAAIAALSRSLSAISLVVPGWEDACRLWRKVDPEFNALFGYRVATCIKLELKNKKCLGSISGQVTLDFRMWESCQAMPLVSGFSWNLPFPPPFHSGAAPYSPQSPSLALKTSMLSAVQISSLFISYSSCERVLNGGNGDDHRTTGRVSSDLENRENLELDIVSFLMVDLTVEALIPDRRVVEWIGDFLRGRRQRVKVGEAISE</sequence>
<evidence type="ECO:0000313" key="3">
    <source>
        <dbReference type="Proteomes" id="UP001159363"/>
    </source>
</evidence>
<name>A0ABQ9HZI6_9NEOP</name>
<keyword evidence="3" id="KW-1185">Reference proteome</keyword>
<comment type="caution">
    <text evidence="2">The sequence shown here is derived from an EMBL/GenBank/DDBJ whole genome shotgun (WGS) entry which is preliminary data.</text>
</comment>
<proteinExistence type="predicted"/>
<protein>
    <submittedName>
        <fullName evidence="2">Uncharacterized protein</fullName>
    </submittedName>
</protein>
<reference evidence="2 3" key="1">
    <citation type="submission" date="2023-02" db="EMBL/GenBank/DDBJ databases">
        <title>LHISI_Scaffold_Assembly.</title>
        <authorList>
            <person name="Stuart O.P."/>
            <person name="Cleave R."/>
            <person name="Magrath M.J.L."/>
            <person name="Mikheyev A.S."/>
        </authorList>
    </citation>
    <scope>NUCLEOTIDE SEQUENCE [LARGE SCALE GENOMIC DNA]</scope>
    <source>
        <strain evidence="2">Daus_M_001</strain>
        <tissue evidence="2">Leg muscle</tissue>
    </source>
</reference>
<dbReference type="Proteomes" id="UP001159363">
    <property type="component" value="Chromosome 3"/>
</dbReference>
<feature type="region of interest" description="Disordered" evidence="1">
    <location>
        <begin position="1"/>
        <end position="21"/>
    </location>
</feature>
<accession>A0ABQ9HZI6</accession>